<dbReference type="EMBL" id="QWEG01000012">
    <property type="protein sequence ID" value="RHW36074.1"/>
    <property type="molecule type" value="Genomic_DNA"/>
</dbReference>
<dbReference type="AlphaFoldDB" id="A0A417YPZ7"/>
<organism evidence="1 2">
    <name type="scientific">Neobacillus notoginsengisoli</name>
    <dbReference type="NCBI Taxonomy" id="1578198"/>
    <lineage>
        <taxon>Bacteria</taxon>
        <taxon>Bacillati</taxon>
        <taxon>Bacillota</taxon>
        <taxon>Bacilli</taxon>
        <taxon>Bacillales</taxon>
        <taxon>Bacillaceae</taxon>
        <taxon>Neobacillus</taxon>
    </lineage>
</organism>
<name>A0A417YPZ7_9BACI</name>
<reference evidence="1 2" key="1">
    <citation type="journal article" date="2017" name="Int. J. Syst. Evol. Microbiol.">
        <title>Bacillus notoginsengisoli sp. nov., a novel bacterium isolated from the rhizosphere of Panax notoginseng.</title>
        <authorList>
            <person name="Zhang M.Y."/>
            <person name="Cheng J."/>
            <person name="Cai Y."/>
            <person name="Zhang T.Y."/>
            <person name="Wu Y.Y."/>
            <person name="Manikprabhu D."/>
            <person name="Li W.J."/>
            <person name="Zhang Y.X."/>
        </authorList>
    </citation>
    <scope>NUCLEOTIDE SEQUENCE [LARGE SCALE GENOMIC DNA]</scope>
    <source>
        <strain evidence="1 2">JCM 30743</strain>
    </source>
</reference>
<protein>
    <recommendedName>
        <fullName evidence="3">DNA-binding response regulator</fullName>
    </recommendedName>
</protein>
<evidence type="ECO:0000313" key="2">
    <source>
        <dbReference type="Proteomes" id="UP000284416"/>
    </source>
</evidence>
<sequence>MENIMIINEKTPFREGLKTLFEIKFGNIFNIIYTDSNRLSRHQSIPPKLIVVEPGCNAVTEKFLIEMREKGSKVVLLSLEPETVQTNLKLEIFNGFLLKYMPTKEMLTVIKDIIENDNVYVHPDIGYFFLQKLNKKEN</sequence>
<proteinExistence type="predicted"/>
<evidence type="ECO:0008006" key="3">
    <source>
        <dbReference type="Google" id="ProtNLM"/>
    </source>
</evidence>
<keyword evidence="2" id="KW-1185">Reference proteome</keyword>
<comment type="caution">
    <text evidence="1">The sequence shown here is derived from an EMBL/GenBank/DDBJ whole genome shotgun (WGS) entry which is preliminary data.</text>
</comment>
<gene>
    <name evidence="1" type="ORF">D1B31_18525</name>
</gene>
<accession>A0A417YPZ7</accession>
<dbReference type="Proteomes" id="UP000284416">
    <property type="component" value="Unassembled WGS sequence"/>
</dbReference>
<evidence type="ECO:0000313" key="1">
    <source>
        <dbReference type="EMBL" id="RHW36074.1"/>
    </source>
</evidence>